<sequence>MTGRDDVPHVPGPPRADGLVRERLVRRLDGVLSARLGLVVGPHGAGKTTLLAHWAARRPEPLVWYPVGPADTHPERLLAGLARQVAILLSGPEPRATAELVALAARAGRPLVVVLDDVHLIADTPAETELERLILLCPPNVHLLLAGRRAPSFNLARPEFSGAVLVDGDDLRFRVDEAHALFRDGWGRCPEPAQVLDLVRSTDGWAAGLHLFRLHTMNRSPVERHRAASTAGAHYAWDYLRHYVLSDLSAQESELLQLASMFDVVTPRRCDGLLGAQGAAAPVLHELCRRSLLSDDAVVGGLRMSEVLRRFFAEQLRDGTAHDRYAVLRGRAVSLLERDGDLGNALDLLAADGRWAEAHRLVERSGAAALVPGSCGWAERLPPGLVGTNSWFGLAEARRLFDDGRFGAAHTAACRALEQTEDPVGAALAVQLRDRSAAWGLLDGPSSPGAPAGEEPALRTAIRCDPAAVARALGPDPRDEDLLAAGIAWLLAGDRRAALPLLRRCAQRLDLDRLSALAAQLVLALFEAEDSGSATDASSGEMEAVHRHARCDGFSWLARLSEGLLAALSGDPAGAELADAVVRECERRGDGWGAALLHAATVLAGVRGGGFCEDGAAVLAGRFRALHADVLAAWAMSLAPRPAAVGDLPPAARALTGGTLPVPTGPEVRVTCFGGLAVRLGSGPVDLGAVRPRARTVLRLLALHSGRPVHRDWLAGILWEDLDGQRALHNLQVCISALRSVLHTPEDRDGRRAIVRQGNSYVLFPDPGSWFDLAEFDRFLHEAEAARRRGDPAQAEAALQGAVELYSGDVLPEEGPAEWLLETRDRYRLRAAQAAGALARTRSSLGRGEAAVAAAARSVEINPWSDDSWRLLIELLRDAGEVAEAERTRRRYRDMLDSLGIVPGPG</sequence>
<accession>A0ABN2L1K4</accession>
<dbReference type="InterPro" id="IPR011990">
    <property type="entry name" value="TPR-like_helical_dom_sf"/>
</dbReference>
<evidence type="ECO:0008006" key="7">
    <source>
        <dbReference type="Google" id="ProtNLM"/>
    </source>
</evidence>
<evidence type="ECO:0000313" key="6">
    <source>
        <dbReference type="Proteomes" id="UP001501204"/>
    </source>
</evidence>
<evidence type="ECO:0000256" key="2">
    <source>
        <dbReference type="ARBA" id="ARBA00023125"/>
    </source>
</evidence>
<evidence type="ECO:0000259" key="4">
    <source>
        <dbReference type="SMART" id="SM01043"/>
    </source>
</evidence>
<comment type="similarity">
    <text evidence="1">Belongs to the AfsR/DnrI/RedD regulatory family.</text>
</comment>
<dbReference type="RefSeq" id="WP_344124237.1">
    <property type="nucleotide sequence ID" value="NZ_BAAAOA010000046.1"/>
</dbReference>
<dbReference type="SMART" id="SM01043">
    <property type="entry name" value="BTAD"/>
    <property type="match status" value="1"/>
</dbReference>
<evidence type="ECO:0000259" key="3">
    <source>
        <dbReference type="SMART" id="SM00862"/>
    </source>
</evidence>
<gene>
    <name evidence="5" type="ORF">GCM10009767_32180</name>
</gene>
<name>A0ABN2L1K4_9MICC</name>
<keyword evidence="2" id="KW-0238">DNA-binding</keyword>
<feature type="domain" description="OmpR/PhoB-type" evidence="3">
    <location>
        <begin position="682"/>
        <end position="763"/>
    </location>
</feature>
<proteinExistence type="inferred from homology"/>
<protein>
    <recommendedName>
        <fullName evidence="7">OmpR/PhoB-type domain-containing protein</fullName>
    </recommendedName>
</protein>
<dbReference type="Pfam" id="PF03704">
    <property type="entry name" value="BTAD"/>
    <property type="match status" value="1"/>
</dbReference>
<dbReference type="SUPFAM" id="SSF52540">
    <property type="entry name" value="P-loop containing nucleoside triphosphate hydrolases"/>
    <property type="match status" value="1"/>
</dbReference>
<dbReference type="Gene3D" id="1.25.40.10">
    <property type="entry name" value="Tetratricopeptide repeat domain"/>
    <property type="match status" value="1"/>
</dbReference>
<dbReference type="InterPro" id="IPR005158">
    <property type="entry name" value="BTAD"/>
</dbReference>
<dbReference type="PANTHER" id="PTHR35807">
    <property type="entry name" value="TRANSCRIPTIONAL REGULATOR REDD-RELATED"/>
    <property type="match status" value="1"/>
</dbReference>
<dbReference type="InterPro" id="IPR036388">
    <property type="entry name" value="WH-like_DNA-bd_sf"/>
</dbReference>
<reference evidence="5 6" key="1">
    <citation type="journal article" date="2019" name="Int. J. Syst. Evol. Microbiol.">
        <title>The Global Catalogue of Microorganisms (GCM) 10K type strain sequencing project: providing services to taxonomists for standard genome sequencing and annotation.</title>
        <authorList>
            <consortium name="The Broad Institute Genomics Platform"/>
            <consortium name="The Broad Institute Genome Sequencing Center for Infectious Disease"/>
            <person name="Wu L."/>
            <person name="Ma J."/>
        </authorList>
    </citation>
    <scope>NUCLEOTIDE SEQUENCE [LARGE SCALE GENOMIC DNA]</scope>
    <source>
        <strain evidence="5 6">JCM 14735</strain>
    </source>
</reference>
<dbReference type="Pfam" id="PF13401">
    <property type="entry name" value="AAA_22"/>
    <property type="match status" value="1"/>
</dbReference>
<dbReference type="PANTHER" id="PTHR35807:SF2">
    <property type="entry name" value="TRANSCRIPTIONAL ACTIVATOR DOMAIN"/>
    <property type="match status" value="1"/>
</dbReference>
<keyword evidence="6" id="KW-1185">Reference proteome</keyword>
<dbReference type="InterPro" id="IPR016032">
    <property type="entry name" value="Sig_transdc_resp-reg_C-effctor"/>
</dbReference>
<dbReference type="SUPFAM" id="SSF46894">
    <property type="entry name" value="C-terminal effector domain of the bipartite response regulators"/>
    <property type="match status" value="1"/>
</dbReference>
<dbReference type="InterPro" id="IPR051677">
    <property type="entry name" value="AfsR-DnrI-RedD_regulator"/>
</dbReference>
<dbReference type="SMART" id="SM00862">
    <property type="entry name" value="Trans_reg_C"/>
    <property type="match status" value="1"/>
</dbReference>
<evidence type="ECO:0000313" key="5">
    <source>
        <dbReference type="EMBL" id="GAA1771818.1"/>
    </source>
</evidence>
<feature type="domain" description="Bacterial transcriptional activator" evidence="4">
    <location>
        <begin position="771"/>
        <end position="906"/>
    </location>
</feature>
<dbReference type="InterPro" id="IPR027417">
    <property type="entry name" value="P-loop_NTPase"/>
</dbReference>
<dbReference type="Gene3D" id="3.40.50.300">
    <property type="entry name" value="P-loop containing nucleotide triphosphate hydrolases"/>
    <property type="match status" value="1"/>
</dbReference>
<dbReference type="Gene3D" id="1.10.10.10">
    <property type="entry name" value="Winged helix-like DNA-binding domain superfamily/Winged helix DNA-binding domain"/>
    <property type="match status" value="1"/>
</dbReference>
<dbReference type="Proteomes" id="UP001501204">
    <property type="component" value="Unassembled WGS sequence"/>
</dbReference>
<dbReference type="InterPro" id="IPR001867">
    <property type="entry name" value="OmpR/PhoB-type_DNA-bd"/>
</dbReference>
<evidence type="ECO:0000256" key="1">
    <source>
        <dbReference type="ARBA" id="ARBA00005820"/>
    </source>
</evidence>
<comment type="caution">
    <text evidence="5">The sequence shown here is derived from an EMBL/GenBank/DDBJ whole genome shotgun (WGS) entry which is preliminary data.</text>
</comment>
<dbReference type="EMBL" id="BAAAOA010000046">
    <property type="protein sequence ID" value="GAA1771818.1"/>
    <property type="molecule type" value="Genomic_DNA"/>
</dbReference>
<organism evidence="5 6">
    <name type="scientific">Kocuria aegyptia</name>
    <dbReference type="NCBI Taxonomy" id="330943"/>
    <lineage>
        <taxon>Bacteria</taxon>
        <taxon>Bacillati</taxon>
        <taxon>Actinomycetota</taxon>
        <taxon>Actinomycetes</taxon>
        <taxon>Micrococcales</taxon>
        <taxon>Micrococcaceae</taxon>
        <taxon>Kocuria</taxon>
    </lineage>
</organism>
<dbReference type="InterPro" id="IPR049945">
    <property type="entry name" value="AAA_22"/>
</dbReference>
<dbReference type="SUPFAM" id="SSF48452">
    <property type="entry name" value="TPR-like"/>
    <property type="match status" value="1"/>
</dbReference>